<dbReference type="CDD" id="cd05911">
    <property type="entry name" value="Firefly_Luc_like"/>
    <property type="match status" value="1"/>
</dbReference>
<dbReference type="GO" id="GO:0016405">
    <property type="term" value="F:CoA-ligase activity"/>
    <property type="evidence" value="ECO:0007669"/>
    <property type="project" value="TreeGrafter"/>
</dbReference>
<dbReference type="PANTHER" id="PTHR24096">
    <property type="entry name" value="LONG-CHAIN-FATTY-ACID--COA LIGASE"/>
    <property type="match status" value="1"/>
</dbReference>
<name>A0A915J912_ROMCU</name>
<organism evidence="7 8">
    <name type="scientific">Romanomermis culicivorax</name>
    <name type="common">Nematode worm</name>
    <dbReference type="NCBI Taxonomy" id="13658"/>
    <lineage>
        <taxon>Eukaryota</taxon>
        <taxon>Metazoa</taxon>
        <taxon>Ecdysozoa</taxon>
        <taxon>Nematoda</taxon>
        <taxon>Enoplea</taxon>
        <taxon>Dorylaimia</taxon>
        <taxon>Mermithida</taxon>
        <taxon>Mermithoidea</taxon>
        <taxon>Mermithidae</taxon>
        <taxon>Romanomermis</taxon>
    </lineage>
</organism>
<dbReference type="SUPFAM" id="SSF56801">
    <property type="entry name" value="Acetyl-CoA synthetase-like"/>
    <property type="match status" value="1"/>
</dbReference>
<dbReference type="AlphaFoldDB" id="A0A915J912"/>
<evidence type="ECO:0000256" key="2">
    <source>
        <dbReference type="ARBA" id="ARBA00006432"/>
    </source>
</evidence>
<comment type="similarity">
    <text evidence="2">Belongs to the ATP-dependent AMP-binding enzyme family.</text>
</comment>
<dbReference type="Gene3D" id="3.30.300.30">
    <property type="match status" value="1"/>
</dbReference>
<keyword evidence="4" id="KW-0576">Peroxisome</keyword>
<dbReference type="OMA" id="YIMPKFD"/>
<feature type="domain" description="AMP-binding enzyme C-terminal" evidence="6">
    <location>
        <begin position="438"/>
        <end position="516"/>
    </location>
</feature>
<dbReference type="InterPro" id="IPR025110">
    <property type="entry name" value="AMP-bd_C"/>
</dbReference>
<keyword evidence="3" id="KW-0436">Ligase</keyword>
<dbReference type="InterPro" id="IPR045851">
    <property type="entry name" value="AMP-bd_C_sf"/>
</dbReference>
<dbReference type="FunFam" id="3.30.300.30:FF:000007">
    <property type="entry name" value="4-coumarate--CoA ligase 2"/>
    <property type="match status" value="1"/>
</dbReference>
<evidence type="ECO:0000259" key="5">
    <source>
        <dbReference type="Pfam" id="PF00501"/>
    </source>
</evidence>
<evidence type="ECO:0000313" key="8">
    <source>
        <dbReference type="WBParaSite" id="nRc.2.0.1.t22243-RA"/>
    </source>
</evidence>
<proteinExistence type="inferred from homology"/>
<accession>A0A915J912</accession>
<dbReference type="Pfam" id="PF13193">
    <property type="entry name" value="AMP-binding_C"/>
    <property type="match status" value="1"/>
</dbReference>
<dbReference type="Proteomes" id="UP000887565">
    <property type="component" value="Unplaced"/>
</dbReference>
<reference evidence="8" key="1">
    <citation type="submission" date="2022-11" db="UniProtKB">
        <authorList>
            <consortium name="WormBaseParasite"/>
        </authorList>
    </citation>
    <scope>IDENTIFICATION</scope>
</reference>
<dbReference type="InterPro" id="IPR000873">
    <property type="entry name" value="AMP-dep_synth/lig_dom"/>
</dbReference>
<dbReference type="WBParaSite" id="nRc.2.0.1.t22243-RA">
    <property type="protein sequence ID" value="nRc.2.0.1.t22243-RA"/>
    <property type="gene ID" value="nRc.2.0.1.g22243"/>
</dbReference>
<evidence type="ECO:0000259" key="6">
    <source>
        <dbReference type="Pfam" id="PF13193"/>
    </source>
</evidence>
<evidence type="ECO:0000256" key="3">
    <source>
        <dbReference type="ARBA" id="ARBA00022598"/>
    </source>
</evidence>
<evidence type="ECO:0000256" key="1">
    <source>
        <dbReference type="ARBA" id="ARBA00004275"/>
    </source>
</evidence>
<protein>
    <submittedName>
        <fullName evidence="8">Uncharacterized protein</fullName>
    </submittedName>
</protein>
<dbReference type="Pfam" id="PF00501">
    <property type="entry name" value="AMP-binding"/>
    <property type="match status" value="1"/>
</dbReference>
<sequence>SPFPDVQIDRQVTFPDYIRSKLEKFASKVAIIDSTNGKQHTYAEVLNLAEKFKRSIAHLTDVHKTDVVSLCLSNCVEILPLAMAITSFGAVFNTSNPNYTVDELVYQYKLVKSKYLVTNSKNVEKIKKVKEQCPTVRQIIVIDGTPEGCLNLYELDDQKRTKNEPVPEKAVPEDVAFLFSSSGTTGLPKQIMLTHGNLVANLSQLSPNSAKNMKMFCPTENDTILSVFPYFHLAGLLNGLVWVLKEGGRSIILPKYEPNIFLKPNILIAPPPIHVFLTKSALAEKADLSSIRTVVNRAAPIAPSVVEALCKRLNMEYVVNGYGMTELSTIGLIIPICDLSRNKYGSCGVPLPNTLCKVVDPETNETVGPNKRGQLMIKGLNVCKGYLYNVEATKEAINDEGWLQTGDIGYYDEDGFFYIVDRIKEMIKVKAFQVAPAEIEQCLLKNDAVADVAVVGILDEYAGELPFAFVVKKSPLDHDVTEKEIQDFVAERLTKYKHLTGGVRFVDAIPKNPSGKILRRLLRDQIRKEFASKQA</sequence>
<comment type="subcellular location">
    <subcellularLocation>
        <location evidence="1">Peroxisome</location>
    </subcellularLocation>
</comment>
<dbReference type="Gene3D" id="3.40.50.12780">
    <property type="entry name" value="N-terminal domain of ligase-like"/>
    <property type="match status" value="1"/>
</dbReference>
<dbReference type="InterPro" id="IPR042099">
    <property type="entry name" value="ANL_N_sf"/>
</dbReference>
<dbReference type="GO" id="GO:0005777">
    <property type="term" value="C:peroxisome"/>
    <property type="evidence" value="ECO:0007669"/>
    <property type="project" value="UniProtKB-SubCell"/>
</dbReference>
<feature type="domain" description="AMP-dependent synthetase/ligase" evidence="5">
    <location>
        <begin position="21"/>
        <end position="387"/>
    </location>
</feature>
<evidence type="ECO:0000256" key="4">
    <source>
        <dbReference type="ARBA" id="ARBA00023140"/>
    </source>
</evidence>
<dbReference type="PANTHER" id="PTHR24096:SF149">
    <property type="entry name" value="AMP-BINDING DOMAIN-CONTAINING PROTEIN-RELATED"/>
    <property type="match status" value="1"/>
</dbReference>
<keyword evidence="7" id="KW-1185">Reference proteome</keyword>
<evidence type="ECO:0000313" key="7">
    <source>
        <dbReference type="Proteomes" id="UP000887565"/>
    </source>
</evidence>